<proteinExistence type="predicted"/>
<protein>
    <submittedName>
        <fullName evidence="2">Uncharacterized protein</fullName>
    </submittedName>
</protein>
<gene>
    <name evidence="2" type="ORF">HNQ61_000041</name>
</gene>
<dbReference type="RefSeq" id="WP_170039326.1">
    <property type="nucleotide sequence ID" value="NZ_JABDTL010000002.1"/>
</dbReference>
<keyword evidence="1" id="KW-0732">Signal</keyword>
<organism evidence="2 3">
    <name type="scientific">Longimicrobium terrae</name>
    <dbReference type="NCBI Taxonomy" id="1639882"/>
    <lineage>
        <taxon>Bacteria</taxon>
        <taxon>Pseudomonadati</taxon>
        <taxon>Gemmatimonadota</taxon>
        <taxon>Longimicrobiia</taxon>
        <taxon>Longimicrobiales</taxon>
        <taxon>Longimicrobiaceae</taxon>
        <taxon>Longimicrobium</taxon>
    </lineage>
</organism>
<dbReference type="Proteomes" id="UP000582837">
    <property type="component" value="Unassembled WGS sequence"/>
</dbReference>
<sequence>MKISHAVPLCLAAAIASLGMRAAAGPAPVAAASLSAPARSPSTPPRAGDQAVVLPLSADVRIRARPFGRGWRAGTVGTVGPCTVILVPNAWDGRRITGYKPVPIDSLLAIEIVARRINPAAQRFAPRPAGWRPLSLAQVRRAHGGCTAW</sequence>
<name>A0A841GNG8_9BACT</name>
<comment type="caution">
    <text evidence="2">The sequence shown here is derived from an EMBL/GenBank/DDBJ whole genome shotgun (WGS) entry which is preliminary data.</text>
</comment>
<dbReference type="AlphaFoldDB" id="A0A841GNG8"/>
<keyword evidence="3" id="KW-1185">Reference proteome</keyword>
<evidence type="ECO:0000256" key="1">
    <source>
        <dbReference type="SAM" id="SignalP"/>
    </source>
</evidence>
<feature type="chain" id="PRO_5032386460" evidence="1">
    <location>
        <begin position="23"/>
        <end position="149"/>
    </location>
</feature>
<feature type="signal peptide" evidence="1">
    <location>
        <begin position="1"/>
        <end position="22"/>
    </location>
</feature>
<dbReference type="EMBL" id="JACHIA010000001">
    <property type="protein sequence ID" value="MBB6068430.1"/>
    <property type="molecule type" value="Genomic_DNA"/>
</dbReference>
<reference evidence="2 3" key="1">
    <citation type="submission" date="2020-08" db="EMBL/GenBank/DDBJ databases">
        <title>Genomic Encyclopedia of Type Strains, Phase IV (KMG-IV): sequencing the most valuable type-strain genomes for metagenomic binning, comparative biology and taxonomic classification.</title>
        <authorList>
            <person name="Goeker M."/>
        </authorList>
    </citation>
    <scope>NUCLEOTIDE SEQUENCE [LARGE SCALE GENOMIC DNA]</scope>
    <source>
        <strain evidence="2 3">DSM 29007</strain>
    </source>
</reference>
<evidence type="ECO:0000313" key="2">
    <source>
        <dbReference type="EMBL" id="MBB6068430.1"/>
    </source>
</evidence>
<evidence type="ECO:0000313" key="3">
    <source>
        <dbReference type="Proteomes" id="UP000582837"/>
    </source>
</evidence>
<accession>A0A841GNG8</accession>